<dbReference type="KEGG" id="vg:60336801"/>
<dbReference type="RefSeq" id="YP_009965079.1">
    <property type="nucleotide sequence ID" value="NC_051738.1"/>
</dbReference>
<gene>
    <name evidence="2" type="primary">36</name>
    <name evidence="2" type="ORF">PBI_THULATHULA_36</name>
</gene>
<dbReference type="CDD" id="cd00093">
    <property type="entry name" value="HTH_XRE"/>
    <property type="match status" value="1"/>
</dbReference>
<accession>A0A5J6TFE5</accession>
<organism evidence="2 3">
    <name type="scientific">Mycobacterium phage ThulaThula</name>
    <dbReference type="NCBI Taxonomy" id="2599880"/>
    <lineage>
        <taxon>Viruses</taxon>
        <taxon>Duplodnaviria</taxon>
        <taxon>Heunggongvirae</taxon>
        <taxon>Uroviricota</taxon>
        <taxon>Caudoviricetes</taxon>
        <taxon>Pclasvirinae</taxon>
        <taxon>Phayoncevirus</taxon>
        <taxon>Phayoncevirus thulathula</taxon>
    </lineage>
</organism>
<dbReference type="Gene3D" id="1.10.260.40">
    <property type="entry name" value="lambda repressor-like DNA-binding domains"/>
    <property type="match status" value="1"/>
</dbReference>
<feature type="compositionally biased region" description="Basic and acidic residues" evidence="1">
    <location>
        <begin position="231"/>
        <end position="240"/>
    </location>
</feature>
<dbReference type="EMBL" id="MN234172">
    <property type="protein sequence ID" value="QFG09064.1"/>
    <property type="molecule type" value="Genomic_DNA"/>
</dbReference>
<feature type="region of interest" description="Disordered" evidence="1">
    <location>
        <begin position="157"/>
        <end position="240"/>
    </location>
</feature>
<reference evidence="2 3" key="1">
    <citation type="submission" date="2019-07" db="EMBL/GenBank/DDBJ databases">
        <authorList>
            <person name="Riley H.L."/>
            <person name="Stoner T.H."/>
            <person name="Garlena R.A."/>
            <person name="Russell D.A."/>
            <person name="Pope W.H."/>
            <person name="Jacobs-Sera D."/>
            <person name="Hatfull G.F."/>
        </authorList>
    </citation>
    <scope>NUCLEOTIDE SEQUENCE [LARGE SCALE GENOMIC DNA]</scope>
</reference>
<feature type="region of interest" description="Disordered" evidence="1">
    <location>
        <begin position="86"/>
        <end position="105"/>
    </location>
</feature>
<proteinExistence type="predicted"/>
<protein>
    <submittedName>
        <fullName evidence="2">Helix-turn-helix DNA binding domain protein</fullName>
    </submittedName>
</protein>
<dbReference type="GeneID" id="60336801"/>
<dbReference type="GO" id="GO:0003677">
    <property type="term" value="F:DNA binding"/>
    <property type="evidence" value="ECO:0007669"/>
    <property type="project" value="InterPro"/>
</dbReference>
<keyword evidence="3" id="KW-1185">Reference proteome</keyword>
<dbReference type="InterPro" id="IPR001387">
    <property type="entry name" value="Cro/C1-type_HTH"/>
</dbReference>
<evidence type="ECO:0000256" key="1">
    <source>
        <dbReference type="SAM" id="MobiDB-lite"/>
    </source>
</evidence>
<dbReference type="InterPro" id="IPR010982">
    <property type="entry name" value="Lambda_DNA-bd_dom_sf"/>
</dbReference>
<evidence type="ECO:0000313" key="3">
    <source>
        <dbReference type="Proteomes" id="UP000326708"/>
    </source>
</evidence>
<sequence length="240" mass="26166">MFPNVSCTMLDMTGMDWKRVGEHVVQRRTELGMRTTKAFAERVGLTPRMLGDLENGRRDNYAASTLASIEMALEWYPGSIKNIAKGGEPSPRASFAERHDRPAPAGALDDAISEAIRAVSGLSLAATNVRDTTLARQSAEFLVVLTDAHANSYNAQFGTTQKQPEGDQDDMETAAQPDASAEGHQDQEVELGGDEEVVRLPSSAESPPKPRRRKASEVQDRIPRPAKLGKRSKDASSFDQ</sequence>
<evidence type="ECO:0000313" key="2">
    <source>
        <dbReference type="EMBL" id="QFG09064.1"/>
    </source>
</evidence>
<dbReference type="SUPFAM" id="SSF47413">
    <property type="entry name" value="lambda repressor-like DNA-binding domains"/>
    <property type="match status" value="1"/>
</dbReference>
<dbReference type="Proteomes" id="UP000326708">
    <property type="component" value="Segment"/>
</dbReference>
<name>A0A5J6TFE5_9CAUD</name>